<dbReference type="PANTHER" id="PTHR48081:SF8">
    <property type="entry name" value="ALPHA_BETA HYDROLASE FOLD-3 DOMAIN-CONTAINING PROTEIN-RELATED"/>
    <property type="match status" value="1"/>
</dbReference>
<feature type="region of interest" description="Disordered" evidence="2">
    <location>
        <begin position="280"/>
        <end position="301"/>
    </location>
</feature>
<evidence type="ECO:0000256" key="2">
    <source>
        <dbReference type="SAM" id="MobiDB-lite"/>
    </source>
</evidence>
<proteinExistence type="predicted"/>
<dbReference type="InterPro" id="IPR013094">
    <property type="entry name" value="AB_hydrolase_3"/>
</dbReference>
<sequence length="301" mass="30938">MSSPRPEALAGVDAAACGRIAADLPDPPSPAVRFYGRRRADGPTPLIVHFHGGAFNSGSLDSGGKVGALLAAAGAVVLSVDYPLAPEHPFPAAAEAGHAVLEWAHRHRRLLGGRGSPLFVAGEEAGGNIAAATALMARDRGGPELAGQILLSPMLDACMGTASMRDAHASPQATHWADGWKQYLPCYCDASHPYAAPLVNTRLAGLAPMLLLTARDDPLRDEVAHYARRARQAGVRVTQAVVAGARDWPAALAGAAGAPAAWDDEVLAQVFTFLITHPPGTASAARPSPASATTRSGAARG</sequence>
<name>A0A4Q1HJH6_9BURK</name>
<dbReference type="Proteomes" id="UP000290849">
    <property type="component" value="Unassembled WGS sequence"/>
</dbReference>
<evidence type="ECO:0000313" key="5">
    <source>
        <dbReference type="Proteomes" id="UP000290849"/>
    </source>
</evidence>
<dbReference type="SUPFAM" id="SSF53474">
    <property type="entry name" value="alpha/beta-Hydrolases"/>
    <property type="match status" value="1"/>
</dbReference>
<dbReference type="OrthoDB" id="9794445at2"/>
<protein>
    <submittedName>
        <fullName evidence="4">Alpha/beta hydrolase</fullName>
    </submittedName>
</protein>
<keyword evidence="5" id="KW-1185">Reference proteome</keyword>
<dbReference type="Gene3D" id="3.40.50.1820">
    <property type="entry name" value="alpha/beta hydrolase"/>
    <property type="match status" value="1"/>
</dbReference>
<dbReference type="RefSeq" id="WP_129150523.1">
    <property type="nucleotide sequence ID" value="NZ_JBHSDO010000014.1"/>
</dbReference>
<reference evidence="4 5" key="1">
    <citation type="journal article" date="2017" name="Int. J. Syst. Evol. Microbiol.">
        <title>Achromobacter aloeverae sp. nov., isolated from the root of Aloe vera (L.) Burm.f.</title>
        <authorList>
            <person name="Kuncharoen N."/>
            <person name="Muramatsu Y."/>
            <person name="Shibata C."/>
            <person name="Kamakura Y."/>
            <person name="Nakagawa Y."/>
            <person name="Tanasupawat S."/>
        </authorList>
    </citation>
    <scope>NUCLEOTIDE SEQUENCE [LARGE SCALE GENOMIC DNA]</scope>
    <source>
        <strain evidence="4 5">AVA-1</strain>
    </source>
</reference>
<dbReference type="InterPro" id="IPR050300">
    <property type="entry name" value="GDXG_lipolytic_enzyme"/>
</dbReference>
<evidence type="ECO:0000256" key="1">
    <source>
        <dbReference type="ARBA" id="ARBA00022801"/>
    </source>
</evidence>
<dbReference type="AlphaFoldDB" id="A0A4Q1HJH6"/>
<organism evidence="4 5">
    <name type="scientific">Achromobacter aloeverae</name>
    <dbReference type="NCBI Taxonomy" id="1750518"/>
    <lineage>
        <taxon>Bacteria</taxon>
        <taxon>Pseudomonadati</taxon>
        <taxon>Pseudomonadota</taxon>
        <taxon>Betaproteobacteria</taxon>
        <taxon>Burkholderiales</taxon>
        <taxon>Alcaligenaceae</taxon>
        <taxon>Achromobacter</taxon>
    </lineage>
</organism>
<gene>
    <name evidence="4" type="ORF">C7R54_11120</name>
</gene>
<dbReference type="Pfam" id="PF07859">
    <property type="entry name" value="Abhydrolase_3"/>
    <property type="match status" value="1"/>
</dbReference>
<feature type="domain" description="Alpha/beta hydrolase fold-3" evidence="3">
    <location>
        <begin position="47"/>
        <end position="244"/>
    </location>
</feature>
<dbReference type="EMBL" id="PYAL01000003">
    <property type="protein sequence ID" value="RXN90089.1"/>
    <property type="molecule type" value="Genomic_DNA"/>
</dbReference>
<evidence type="ECO:0000259" key="3">
    <source>
        <dbReference type="Pfam" id="PF07859"/>
    </source>
</evidence>
<accession>A0A4Q1HJH6</accession>
<dbReference type="InterPro" id="IPR029058">
    <property type="entry name" value="AB_hydrolase_fold"/>
</dbReference>
<evidence type="ECO:0000313" key="4">
    <source>
        <dbReference type="EMBL" id="RXN90089.1"/>
    </source>
</evidence>
<keyword evidence="1 4" id="KW-0378">Hydrolase</keyword>
<dbReference type="GO" id="GO:0016787">
    <property type="term" value="F:hydrolase activity"/>
    <property type="evidence" value="ECO:0007669"/>
    <property type="project" value="UniProtKB-KW"/>
</dbReference>
<comment type="caution">
    <text evidence="4">The sequence shown here is derived from an EMBL/GenBank/DDBJ whole genome shotgun (WGS) entry which is preliminary data.</text>
</comment>
<dbReference type="PANTHER" id="PTHR48081">
    <property type="entry name" value="AB HYDROLASE SUPERFAMILY PROTEIN C4A8.06C"/>
    <property type="match status" value="1"/>
</dbReference>